<evidence type="ECO:0000256" key="2">
    <source>
        <dbReference type="SAM" id="Phobius"/>
    </source>
</evidence>
<proteinExistence type="predicted"/>
<gene>
    <name evidence="3" type="ORF">DFR75_11165</name>
</gene>
<keyword evidence="2" id="KW-1133">Transmembrane helix</keyword>
<protein>
    <submittedName>
        <fullName evidence="3">Putative membrane protein (TIGR02234 family)</fullName>
    </submittedName>
</protein>
<accession>A0A4R6NZQ3</accession>
<feature type="transmembrane region" description="Helical" evidence="2">
    <location>
        <begin position="110"/>
        <end position="133"/>
    </location>
</feature>
<evidence type="ECO:0000313" key="3">
    <source>
        <dbReference type="EMBL" id="TDP30601.1"/>
    </source>
</evidence>
<dbReference type="Pfam" id="PF09534">
    <property type="entry name" value="Trp_oprn_chp"/>
    <property type="match status" value="1"/>
</dbReference>
<keyword evidence="2" id="KW-0472">Membrane</keyword>
<feature type="transmembrane region" description="Helical" evidence="2">
    <location>
        <begin position="140"/>
        <end position="163"/>
    </location>
</feature>
<evidence type="ECO:0000256" key="1">
    <source>
        <dbReference type="SAM" id="MobiDB-lite"/>
    </source>
</evidence>
<dbReference type="InterPro" id="IPR011746">
    <property type="entry name" value="Trp_synth-assoc_CHP"/>
</dbReference>
<dbReference type="Proteomes" id="UP000295087">
    <property type="component" value="Unassembled WGS sequence"/>
</dbReference>
<dbReference type="NCBIfam" id="TIGR02234">
    <property type="entry name" value="trp_oprn_chp"/>
    <property type="match status" value="1"/>
</dbReference>
<dbReference type="AlphaFoldDB" id="A0A4R6NZQ3"/>
<sequence length="279" mass="27593">MSARDADTPNGSDPARDSGSVGDSGSARVVGPVGDSGSAVDGGAAGDSGVKGDGLTAGAQVAAPAAKPVVPVILLAVAAAGLWASSRMTWVTVQSADGLTEPRTDNLVGGTWFGALTPLALVLVAAIAAVFAVKGVLRQLLGVVVAVVAAVAAVPGFALTIGAGRTAERAGTLAELPGRATVTGAEAHVFPAVLSVLAAACALAAGVLLTRRAETTAQLSGKYDNPVFRRADASAQVNKSDGAAPLSDRVLWDALDAGTDPTDTADTPDDDDRPGRREP</sequence>
<feature type="region of interest" description="Disordered" evidence="1">
    <location>
        <begin position="1"/>
        <end position="45"/>
    </location>
</feature>
<dbReference type="InterPro" id="IPR019051">
    <property type="entry name" value="Trp_biosyn_TM_oprn/chp"/>
</dbReference>
<comment type="caution">
    <text evidence="3">The sequence shown here is derived from an EMBL/GenBank/DDBJ whole genome shotgun (WGS) entry which is preliminary data.</text>
</comment>
<feature type="region of interest" description="Disordered" evidence="1">
    <location>
        <begin position="255"/>
        <end position="279"/>
    </location>
</feature>
<feature type="transmembrane region" description="Helical" evidence="2">
    <location>
        <begin position="69"/>
        <end position="90"/>
    </location>
</feature>
<keyword evidence="2" id="KW-0812">Transmembrane</keyword>
<name>A0A4R6NZQ3_NOCIG</name>
<feature type="compositionally biased region" description="Low complexity" evidence="1">
    <location>
        <begin position="255"/>
        <end position="265"/>
    </location>
</feature>
<organism evidence="3 4">
    <name type="scientific">Nocardia ignorata</name>
    <dbReference type="NCBI Taxonomy" id="145285"/>
    <lineage>
        <taxon>Bacteria</taxon>
        <taxon>Bacillati</taxon>
        <taxon>Actinomycetota</taxon>
        <taxon>Actinomycetes</taxon>
        <taxon>Mycobacteriales</taxon>
        <taxon>Nocardiaceae</taxon>
        <taxon>Nocardia</taxon>
    </lineage>
</organism>
<feature type="compositionally biased region" description="Low complexity" evidence="1">
    <location>
        <begin position="29"/>
        <end position="42"/>
    </location>
</feature>
<evidence type="ECO:0000313" key="4">
    <source>
        <dbReference type="Proteomes" id="UP000295087"/>
    </source>
</evidence>
<dbReference type="EMBL" id="SNXK01000011">
    <property type="protein sequence ID" value="TDP30601.1"/>
    <property type="molecule type" value="Genomic_DNA"/>
</dbReference>
<reference evidence="3 4" key="1">
    <citation type="submission" date="2019-03" db="EMBL/GenBank/DDBJ databases">
        <title>Genomic Encyclopedia of Type Strains, Phase IV (KMG-IV): sequencing the most valuable type-strain genomes for metagenomic binning, comparative biology and taxonomic classification.</title>
        <authorList>
            <person name="Goeker M."/>
        </authorList>
    </citation>
    <scope>NUCLEOTIDE SEQUENCE [LARGE SCALE GENOMIC DNA]</scope>
    <source>
        <strain evidence="3 4">DSM 44496</strain>
    </source>
</reference>
<feature type="transmembrane region" description="Helical" evidence="2">
    <location>
        <begin position="189"/>
        <end position="209"/>
    </location>
</feature>
<keyword evidence="4" id="KW-1185">Reference proteome</keyword>